<evidence type="ECO:0000313" key="9">
    <source>
        <dbReference type="EMBL" id="KAF4378968.1"/>
    </source>
</evidence>
<comment type="subcellular location">
    <subcellularLocation>
        <location evidence="1 6">Nucleus</location>
    </subcellularLocation>
</comment>
<feature type="region of interest" description="Disordered" evidence="7">
    <location>
        <begin position="22"/>
        <end position="151"/>
    </location>
</feature>
<reference evidence="9 10" key="1">
    <citation type="journal article" date="2020" name="bioRxiv">
        <title>Sequence and annotation of 42 cannabis genomes reveals extensive copy number variation in cannabinoid synthesis and pathogen resistance genes.</title>
        <authorList>
            <person name="Mckernan K.J."/>
            <person name="Helbert Y."/>
            <person name="Kane L.T."/>
            <person name="Ebling H."/>
            <person name="Zhang L."/>
            <person name="Liu B."/>
            <person name="Eaton Z."/>
            <person name="Mclaughlin S."/>
            <person name="Kingan S."/>
            <person name="Baybayan P."/>
            <person name="Concepcion G."/>
            <person name="Jordan M."/>
            <person name="Riva A."/>
            <person name="Barbazuk W."/>
            <person name="Harkins T."/>
        </authorList>
    </citation>
    <scope>NUCLEOTIDE SEQUENCE [LARGE SCALE GENOMIC DNA]</scope>
    <source>
        <strain evidence="10">cv. Jamaican Lion 4</strain>
        <tissue evidence="9">Leaf</tissue>
    </source>
</reference>
<feature type="compositionally biased region" description="Low complexity" evidence="7">
    <location>
        <begin position="130"/>
        <end position="151"/>
    </location>
</feature>
<dbReference type="GO" id="GO:0003677">
    <property type="term" value="F:DNA binding"/>
    <property type="evidence" value="ECO:0007669"/>
    <property type="project" value="InterPro"/>
</dbReference>
<keyword evidence="5 6" id="KW-0539">Nucleus</keyword>
<dbReference type="InterPro" id="IPR006458">
    <property type="entry name" value="Ovate_C"/>
</dbReference>
<keyword evidence="2 6" id="KW-0678">Repressor</keyword>
<dbReference type="EMBL" id="JAATIP010000070">
    <property type="protein sequence ID" value="KAF4378968.1"/>
    <property type="molecule type" value="Genomic_DNA"/>
</dbReference>
<evidence type="ECO:0000256" key="1">
    <source>
        <dbReference type="ARBA" id="ARBA00004123"/>
    </source>
</evidence>
<proteinExistence type="predicted"/>
<dbReference type="GO" id="GO:0045892">
    <property type="term" value="P:negative regulation of DNA-templated transcription"/>
    <property type="evidence" value="ECO:0007669"/>
    <property type="project" value="UniProtKB-UniRule"/>
</dbReference>
<feature type="compositionally biased region" description="Polar residues" evidence="7">
    <location>
        <begin position="56"/>
        <end position="65"/>
    </location>
</feature>
<gene>
    <name evidence="9" type="ORF">F8388_022055</name>
</gene>
<organism evidence="9 10">
    <name type="scientific">Cannabis sativa</name>
    <name type="common">Hemp</name>
    <name type="synonym">Marijuana</name>
    <dbReference type="NCBI Taxonomy" id="3483"/>
    <lineage>
        <taxon>Eukaryota</taxon>
        <taxon>Viridiplantae</taxon>
        <taxon>Streptophyta</taxon>
        <taxon>Embryophyta</taxon>
        <taxon>Tracheophyta</taxon>
        <taxon>Spermatophyta</taxon>
        <taxon>Magnoliopsida</taxon>
        <taxon>eudicotyledons</taxon>
        <taxon>Gunneridae</taxon>
        <taxon>Pentapetalae</taxon>
        <taxon>rosids</taxon>
        <taxon>fabids</taxon>
        <taxon>Rosales</taxon>
        <taxon>Cannabaceae</taxon>
        <taxon>Cannabis</taxon>
    </lineage>
</organism>
<name>A0A7J6G7Z1_CANSA</name>
<dbReference type="Pfam" id="PF04844">
    <property type="entry name" value="Ovate"/>
    <property type="match status" value="1"/>
</dbReference>
<comment type="function">
    <text evidence="6">Transcriptional repressor that regulates multiple aspects of plant growth and development.</text>
</comment>
<comment type="caution">
    <text evidence="9">The sequence shown here is derived from an EMBL/GenBank/DDBJ whole genome shotgun (WGS) entry which is preliminary data.</text>
</comment>
<dbReference type="Pfam" id="PF13724">
    <property type="entry name" value="DNA_binding_2"/>
    <property type="match status" value="1"/>
</dbReference>
<feature type="compositionally biased region" description="Pro residues" evidence="7">
    <location>
        <begin position="37"/>
        <end position="46"/>
    </location>
</feature>
<accession>A0A7J6G7Z1</accession>
<evidence type="ECO:0000256" key="7">
    <source>
        <dbReference type="SAM" id="MobiDB-lite"/>
    </source>
</evidence>
<sequence>MGNYKFRLSDMIPNAWFYKLKDINNKPRNQNQKKKPPPPSPSPSPPSSSSSSSSSTTTNKLSFSINQKHNNKKKKNKPNQQQQQYQYCPSRKSYYFTRDLNNEEEEKSSYSSSPRKTSKHRINRRRKPTTTKSSSSPSPSPNNFTNSSVSSSGLSCKAKIESVFAKPKQIVDDPEFRCDRILTTFDENDVVIDVDKASLCYLGHNNNNNNDEHQVFDSFPELELPPIITKSKKKQHRNSNSSYSPGVKLRIHSPRIVGKRISGGGGGGRKSVSNEERMKMMMKKKRSLSESFAIVKSSFDPQKDFRESMVEMIVENNIRASKDLEDLLACYLSLNSDEYHDVIIKVFKQIWFELTDLSSSFK</sequence>
<dbReference type="NCBIfam" id="TIGR01568">
    <property type="entry name" value="A_thal_3678"/>
    <property type="match status" value="1"/>
</dbReference>
<feature type="domain" description="OVATE" evidence="8">
    <location>
        <begin position="294"/>
        <end position="353"/>
    </location>
</feature>
<evidence type="ECO:0000313" key="10">
    <source>
        <dbReference type="Proteomes" id="UP000525078"/>
    </source>
</evidence>
<dbReference type="InterPro" id="IPR038933">
    <property type="entry name" value="Ovate"/>
</dbReference>
<evidence type="ECO:0000256" key="6">
    <source>
        <dbReference type="RuleBase" id="RU367028"/>
    </source>
</evidence>
<protein>
    <recommendedName>
        <fullName evidence="6">Transcription repressor</fullName>
    </recommendedName>
    <alternativeName>
        <fullName evidence="6">Ovate family protein</fullName>
    </alternativeName>
</protein>
<dbReference type="InterPro" id="IPR025830">
    <property type="entry name" value="DNA_bnd_dom_ovate"/>
</dbReference>
<evidence type="ECO:0000256" key="3">
    <source>
        <dbReference type="ARBA" id="ARBA00023015"/>
    </source>
</evidence>
<dbReference type="PANTHER" id="PTHR33057:SF151">
    <property type="entry name" value="TRANSCRIPTION REPRESSOR OFP1"/>
    <property type="match status" value="1"/>
</dbReference>
<dbReference type="PANTHER" id="PTHR33057">
    <property type="entry name" value="TRANSCRIPTION REPRESSOR OFP7-RELATED"/>
    <property type="match status" value="1"/>
</dbReference>
<keyword evidence="3 6" id="KW-0805">Transcription regulation</keyword>
<evidence type="ECO:0000256" key="4">
    <source>
        <dbReference type="ARBA" id="ARBA00023163"/>
    </source>
</evidence>
<feature type="compositionally biased region" description="Basic residues" evidence="7">
    <location>
        <begin position="116"/>
        <end position="129"/>
    </location>
</feature>
<dbReference type="AlphaFoldDB" id="A0A7J6G7Z1"/>
<dbReference type="GO" id="GO:0005634">
    <property type="term" value="C:nucleus"/>
    <property type="evidence" value="ECO:0007669"/>
    <property type="project" value="UniProtKB-SubCell"/>
</dbReference>
<evidence type="ECO:0000256" key="5">
    <source>
        <dbReference type="ARBA" id="ARBA00023242"/>
    </source>
</evidence>
<dbReference type="Proteomes" id="UP000525078">
    <property type="component" value="Unassembled WGS sequence"/>
</dbReference>
<evidence type="ECO:0000259" key="8">
    <source>
        <dbReference type="PROSITE" id="PS51754"/>
    </source>
</evidence>
<evidence type="ECO:0000256" key="2">
    <source>
        <dbReference type="ARBA" id="ARBA00022491"/>
    </source>
</evidence>
<dbReference type="PROSITE" id="PS51754">
    <property type="entry name" value="OVATE"/>
    <property type="match status" value="1"/>
</dbReference>
<keyword evidence="4 6" id="KW-0804">Transcription</keyword>